<feature type="transmembrane region" description="Helical" evidence="6">
    <location>
        <begin position="369"/>
        <end position="388"/>
    </location>
</feature>
<protein>
    <recommendedName>
        <fullName evidence="7">ABC3 transporter permease C-terminal domain-containing protein</fullName>
    </recommendedName>
</protein>
<keyword evidence="4 6" id="KW-1133">Transmembrane helix</keyword>
<dbReference type="InterPro" id="IPR051447">
    <property type="entry name" value="Lipoprotein-release_system"/>
</dbReference>
<sequence length="402" mass="43678">MTGNHLSVAFFLAIRSIQRGNRFTFLLTVAIMGLVFVNLVFLPSIISGVVVNFNTQSINYNYGNLVIEPRENTLYITGVDEVKQKISQISEVIGTSPRFSAGATYNYHGTQISGQIVGFNPRYEQEVTLLHTKLKEGEFLAEGDGDSILLGAQLAGNIDERKDKTDSLGGVTAGDSILVTFNNGVKRTLKVKGILDTGSFGVDRNGFVTLKEVNQVYGISDTATSVLVKLSQNGEEERYKKILMESGIAQKIRTFQEKGQGFVNDAIRSFEIINAISTMVSLVIAIVVIFIVIFINTINKRRQIGILKAIGINKKIIIYSYIIQVLIIATCGILLGLALSSGLVAYLTINPLVFPGGAVYPVVEPGPVIRSVISLALVSLISGFIPSWKTANEPILDAIRGQ</sequence>
<gene>
    <name evidence="8" type="ordered locus">Mhun_1426</name>
</gene>
<reference evidence="9" key="1">
    <citation type="journal article" date="2016" name="Stand. Genomic Sci.">
        <title>Complete genome sequence of Methanospirillum hungatei type strain JF1.</title>
        <authorList>
            <person name="Gunsalus R.P."/>
            <person name="Cook L.E."/>
            <person name="Crable B."/>
            <person name="Rohlin L."/>
            <person name="McDonald E."/>
            <person name="Mouttaki H."/>
            <person name="Sieber J.R."/>
            <person name="Poweleit N."/>
            <person name="Zhou H."/>
            <person name="Lapidus A.L."/>
            <person name="Daligault H.E."/>
            <person name="Land M."/>
            <person name="Gilna P."/>
            <person name="Ivanova N."/>
            <person name="Kyrpides N."/>
            <person name="Culley D.E."/>
            <person name="McInerney M.J."/>
        </authorList>
    </citation>
    <scope>NUCLEOTIDE SEQUENCE [LARGE SCALE GENOMIC DNA]</scope>
    <source>
        <strain evidence="9">ATCC 27890 / DSM 864 / NBRC 100397 / JF-1</strain>
    </source>
</reference>
<feature type="transmembrane region" description="Helical" evidence="6">
    <location>
        <begin position="23"/>
        <end position="46"/>
    </location>
</feature>
<dbReference type="InterPro" id="IPR003838">
    <property type="entry name" value="ABC3_permease_C"/>
</dbReference>
<dbReference type="GO" id="GO:0044874">
    <property type="term" value="P:lipoprotein localization to outer membrane"/>
    <property type="evidence" value="ECO:0007669"/>
    <property type="project" value="TreeGrafter"/>
</dbReference>
<organism evidence="8 9">
    <name type="scientific">Methanospirillum hungatei JF-1 (strain ATCC 27890 / DSM 864 / NBRC 100397 / JF-1)</name>
    <dbReference type="NCBI Taxonomy" id="323259"/>
    <lineage>
        <taxon>Archaea</taxon>
        <taxon>Methanobacteriati</taxon>
        <taxon>Methanobacteriota</taxon>
        <taxon>Stenosarchaea group</taxon>
        <taxon>Methanomicrobia</taxon>
        <taxon>Methanomicrobiales</taxon>
        <taxon>Methanospirillaceae</taxon>
        <taxon>Methanospirillum</taxon>
    </lineage>
</organism>
<dbReference type="HOGENOM" id="CLU_688139_0_0_2"/>
<evidence type="ECO:0000256" key="2">
    <source>
        <dbReference type="ARBA" id="ARBA00022475"/>
    </source>
</evidence>
<evidence type="ECO:0000256" key="1">
    <source>
        <dbReference type="ARBA" id="ARBA00004651"/>
    </source>
</evidence>
<evidence type="ECO:0000256" key="6">
    <source>
        <dbReference type="SAM" id="Phobius"/>
    </source>
</evidence>
<dbReference type="STRING" id="323259.Mhun_1426"/>
<dbReference type="RefSeq" id="WP_011448430.1">
    <property type="nucleotide sequence ID" value="NC_007796.1"/>
</dbReference>
<dbReference type="eggNOG" id="arCOG02315">
    <property type="taxonomic scope" value="Archaea"/>
</dbReference>
<dbReference type="AlphaFoldDB" id="Q2FP69"/>
<dbReference type="PANTHER" id="PTHR30489">
    <property type="entry name" value="LIPOPROTEIN-RELEASING SYSTEM TRANSMEMBRANE PROTEIN LOLE"/>
    <property type="match status" value="1"/>
</dbReference>
<evidence type="ECO:0000256" key="3">
    <source>
        <dbReference type="ARBA" id="ARBA00022692"/>
    </source>
</evidence>
<dbReference type="GeneID" id="3924089"/>
<evidence type="ECO:0000256" key="5">
    <source>
        <dbReference type="ARBA" id="ARBA00023136"/>
    </source>
</evidence>
<keyword evidence="3 6" id="KW-0812">Transmembrane</keyword>
<evidence type="ECO:0000313" key="9">
    <source>
        <dbReference type="Proteomes" id="UP000001941"/>
    </source>
</evidence>
<dbReference type="PANTHER" id="PTHR30489:SF0">
    <property type="entry name" value="LIPOPROTEIN-RELEASING SYSTEM TRANSMEMBRANE PROTEIN LOLE"/>
    <property type="match status" value="1"/>
</dbReference>
<keyword evidence="2" id="KW-1003">Cell membrane</keyword>
<dbReference type="Proteomes" id="UP000001941">
    <property type="component" value="Chromosome"/>
</dbReference>
<accession>Q2FP69</accession>
<feature type="transmembrane region" description="Helical" evidence="6">
    <location>
        <begin position="272"/>
        <end position="295"/>
    </location>
</feature>
<feature type="domain" description="ABC3 transporter permease C-terminal" evidence="7">
    <location>
        <begin position="279"/>
        <end position="394"/>
    </location>
</feature>
<evidence type="ECO:0000313" key="8">
    <source>
        <dbReference type="EMBL" id="ABD41161.1"/>
    </source>
</evidence>
<proteinExistence type="predicted"/>
<keyword evidence="9" id="KW-1185">Reference proteome</keyword>
<keyword evidence="5 6" id="KW-0472">Membrane</keyword>
<dbReference type="InParanoid" id="Q2FP69"/>
<dbReference type="Pfam" id="PF02687">
    <property type="entry name" value="FtsX"/>
    <property type="match status" value="1"/>
</dbReference>
<dbReference type="GO" id="GO:0098797">
    <property type="term" value="C:plasma membrane protein complex"/>
    <property type="evidence" value="ECO:0007669"/>
    <property type="project" value="TreeGrafter"/>
</dbReference>
<dbReference type="EMBL" id="CP000254">
    <property type="protein sequence ID" value="ABD41161.1"/>
    <property type="molecule type" value="Genomic_DNA"/>
</dbReference>
<evidence type="ECO:0000259" key="7">
    <source>
        <dbReference type="Pfam" id="PF02687"/>
    </source>
</evidence>
<evidence type="ECO:0000256" key="4">
    <source>
        <dbReference type="ARBA" id="ARBA00022989"/>
    </source>
</evidence>
<name>Q2FP69_METHJ</name>
<comment type="subcellular location">
    <subcellularLocation>
        <location evidence="1">Cell membrane</location>
        <topology evidence="1">Multi-pass membrane protein</topology>
    </subcellularLocation>
</comment>
<feature type="transmembrane region" description="Helical" evidence="6">
    <location>
        <begin position="316"/>
        <end position="349"/>
    </location>
</feature>
<dbReference type="EnsemblBacteria" id="ABD41161">
    <property type="protein sequence ID" value="ABD41161"/>
    <property type="gene ID" value="Mhun_1426"/>
</dbReference>
<dbReference type="KEGG" id="mhu:Mhun_1426"/>